<dbReference type="Gene3D" id="1.10.10.10">
    <property type="entry name" value="Winged helix-like DNA-binding domain superfamily/Winged helix DNA-binding domain"/>
    <property type="match status" value="1"/>
</dbReference>
<name>A0ABW8NN40_9GAMM</name>
<dbReference type="InterPro" id="IPR036390">
    <property type="entry name" value="WH_DNA-bd_sf"/>
</dbReference>
<protein>
    <submittedName>
        <fullName evidence="1">Rrf2 family transcriptional regulator</fullName>
    </submittedName>
</protein>
<accession>A0ABW8NN40</accession>
<organism evidence="1 2">
    <name type="scientific">Oceanobacter antarcticus</name>
    <dbReference type="NCBI Taxonomy" id="3133425"/>
    <lineage>
        <taxon>Bacteria</taxon>
        <taxon>Pseudomonadati</taxon>
        <taxon>Pseudomonadota</taxon>
        <taxon>Gammaproteobacteria</taxon>
        <taxon>Oceanospirillales</taxon>
        <taxon>Oceanospirillaceae</taxon>
        <taxon>Oceanobacter</taxon>
    </lineage>
</organism>
<dbReference type="InterPro" id="IPR000944">
    <property type="entry name" value="Tscrpt_reg_Rrf2"/>
</dbReference>
<evidence type="ECO:0000313" key="1">
    <source>
        <dbReference type="EMBL" id="MFK4754407.1"/>
    </source>
</evidence>
<dbReference type="SUPFAM" id="SSF46785">
    <property type="entry name" value="Winged helix' DNA-binding domain"/>
    <property type="match status" value="1"/>
</dbReference>
<reference evidence="1 2" key="1">
    <citation type="submission" date="2024-03" db="EMBL/GenBank/DDBJ databases">
        <title>High-quality draft genome sequence of Oceanobacter sp. wDCs-4.</title>
        <authorList>
            <person name="Dong C."/>
        </authorList>
    </citation>
    <scope>NUCLEOTIDE SEQUENCE [LARGE SCALE GENOMIC DNA]</scope>
    <source>
        <strain evidence="2">wDCs-4</strain>
    </source>
</reference>
<dbReference type="RefSeq" id="WP_416207275.1">
    <property type="nucleotide sequence ID" value="NZ_JBBKTX010000030.1"/>
</dbReference>
<dbReference type="Proteomes" id="UP001620597">
    <property type="component" value="Unassembled WGS sequence"/>
</dbReference>
<sequence>MSTSTRFAVSVHVLTAIALQQGRPVPSDMIADSTNTHATVIRRILSMLNSAGITKARLGKGGGALLAKPASLITLLDIYQAVERETLFSTHRSSPNEKCMVGRNILPILAVTLNEAQSALEETLSAVSLEQIATNVIERGKTHGGLFINL</sequence>
<dbReference type="EMBL" id="JBBKTX010000030">
    <property type="protein sequence ID" value="MFK4754407.1"/>
    <property type="molecule type" value="Genomic_DNA"/>
</dbReference>
<evidence type="ECO:0000313" key="2">
    <source>
        <dbReference type="Proteomes" id="UP001620597"/>
    </source>
</evidence>
<dbReference type="Pfam" id="PF02082">
    <property type="entry name" value="Rrf2"/>
    <property type="match status" value="1"/>
</dbReference>
<dbReference type="PANTHER" id="PTHR33221">
    <property type="entry name" value="WINGED HELIX-TURN-HELIX TRANSCRIPTIONAL REGULATOR, RRF2 FAMILY"/>
    <property type="match status" value="1"/>
</dbReference>
<gene>
    <name evidence="1" type="ORF">WG929_18530</name>
</gene>
<dbReference type="PANTHER" id="PTHR33221:SF15">
    <property type="entry name" value="HTH-TYPE TRANSCRIPTIONAL REGULATOR YWGB-RELATED"/>
    <property type="match status" value="1"/>
</dbReference>
<proteinExistence type="predicted"/>
<keyword evidence="2" id="KW-1185">Reference proteome</keyword>
<dbReference type="PROSITE" id="PS51197">
    <property type="entry name" value="HTH_RRF2_2"/>
    <property type="match status" value="1"/>
</dbReference>
<comment type="caution">
    <text evidence="1">The sequence shown here is derived from an EMBL/GenBank/DDBJ whole genome shotgun (WGS) entry which is preliminary data.</text>
</comment>
<dbReference type="InterPro" id="IPR036388">
    <property type="entry name" value="WH-like_DNA-bd_sf"/>
</dbReference>